<dbReference type="Pfam" id="PF00005">
    <property type="entry name" value="ABC_tran"/>
    <property type="match status" value="1"/>
</dbReference>
<evidence type="ECO:0000313" key="8">
    <source>
        <dbReference type="Proteomes" id="UP000600171"/>
    </source>
</evidence>
<dbReference type="InterPro" id="IPR027417">
    <property type="entry name" value="P-loop_NTPase"/>
</dbReference>
<reference evidence="7 8" key="1">
    <citation type="journal article" date="2014" name="Int. J. Syst. Evol. Microbiol.">
        <title>Complete genome sequence of Corynebacterium casei LMG S-19264T (=DSM 44701T), isolated from a smear-ripened cheese.</title>
        <authorList>
            <consortium name="US DOE Joint Genome Institute (JGI-PGF)"/>
            <person name="Walter F."/>
            <person name="Albersmeier A."/>
            <person name="Kalinowski J."/>
            <person name="Ruckert C."/>
        </authorList>
    </citation>
    <scope>NUCLEOTIDE SEQUENCE [LARGE SCALE GENOMIC DNA]</scope>
    <source>
        <strain evidence="7 8">CCM 8669</strain>
    </source>
</reference>
<feature type="domain" description="ABC transporter" evidence="6">
    <location>
        <begin position="9"/>
        <end position="193"/>
    </location>
</feature>
<evidence type="ECO:0000259" key="6">
    <source>
        <dbReference type="PROSITE" id="PS50893"/>
    </source>
</evidence>
<keyword evidence="8" id="KW-1185">Reference proteome</keyword>
<evidence type="ECO:0000313" key="7">
    <source>
        <dbReference type="EMBL" id="GGH64832.1"/>
    </source>
</evidence>
<dbReference type="Proteomes" id="UP000600171">
    <property type="component" value="Unassembled WGS sequence"/>
</dbReference>
<evidence type="ECO:0000256" key="1">
    <source>
        <dbReference type="ARBA" id="ARBA00004370"/>
    </source>
</evidence>
<dbReference type="PROSITE" id="PS00211">
    <property type="entry name" value="ABC_TRANSPORTER_1"/>
    <property type="match status" value="1"/>
</dbReference>
<comment type="similarity">
    <text evidence="2">Belongs to the ABC transporter superfamily.</text>
</comment>
<dbReference type="CDD" id="cd03257">
    <property type="entry name" value="ABC_NikE_OppD_transporters"/>
    <property type="match status" value="1"/>
</dbReference>
<dbReference type="PANTHER" id="PTHR43297">
    <property type="entry name" value="OLIGOPEPTIDE TRANSPORT ATP-BINDING PROTEIN APPD"/>
    <property type="match status" value="1"/>
</dbReference>
<sequence>MSQTPVLSVKDLNVSFNTENGVVHAVRGIDFDLHEGKTLGIVGESGSGKSVASMAIMGLHPTTAEITGSIKYKGTELLGLSDKEMGRYRGNEIAMVFQDPLSSLTPVFTIGDQIAEVLKIHNRGMSKQAIRDRSVELMRLVGIPDPANRLRSFPHEFSGGMRQRVMIAMAIANNPRVLIADEPTTALDVTIQA</sequence>
<organism evidence="7 8">
    <name type="scientific">Rothia aerolata</name>
    <dbReference type="NCBI Taxonomy" id="1812262"/>
    <lineage>
        <taxon>Bacteria</taxon>
        <taxon>Bacillati</taxon>
        <taxon>Actinomycetota</taxon>
        <taxon>Actinomycetes</taxon>
        <taxon>Micrococcales</taxon>
        <taxon>Micrococcaceae</taxon>
        <taxon>Rothia</taxon>
    </lineage>
</organism>
<gene>
    <name evidence="7" type="ORF">GCM10007359_17490</name>
</gene>
<dbReference type="PANTHER" id="PTHR43297:SF2">
    <property type="entry name" value="DIPEPTIDE TRANSPORT ATP-BINDING PROTEIN DPPD"/>
    <property type="match status" value="1"/>
</dbReference>
<dbReference type="InterPro" id="IPR050388">
    <property type="entry name" value="ABC_Ni/Peptide_Import"/>
</dbReference>
<dbReference type="PROSITE" id="PS50893">
    <property type="entry name" value="ABC_TRANSPORTER_2"/>
    <property type="match status" value="1"/>
</dbReference>
<dbReference type="AlphaFoldDB" id="A0A917IVF7"/>
<comment type="caution">
    <text evidence="7">The sequence shown here is derived from an EMBL/GenBank/DDBJ whole genome shotgun (WGS) entry which is preliminary data.</text>
</comment>
<dbReference type="Gene3D" id="3.40.50.300">
    <property type="entry name" value="P-loop containing nucleotide triphosphate hydrolases"/>
    <property type="match status" value="1"/>
</dbReference>
<evidence type="ECO:0000256" key="2">
    <source>
        <dbReference type="ARBA" id="ARBA00005417"/>
    </source>
</evidence>
<keyword evidence="4" id="KW-1003">Cell membrane</keyword>
<dbReference type="InterPro" id="IPR003439">
    <property type="entry name" value="ABC_transporter-like_ATP-bd"/>
</dbReference>
<dbReference type="GO" id="GO:0005524">
    <property type="term" value="F:ATP binding"/>
    <property type="evidence" value="ECO:0007669"/>
    <property type="project" value="InterPro"/>
</dbReference>
<evidence type="ECO:0000256" key="5">
    <source>
        <dbReference type="ARBA" id="ARBA00023136"/>
    </source>
</evidence>
<comment type="subcellular location">
    <subcellularLocation>
        <location evidence="1">Membrane</location>
    </subcellularLocation>
</comment>
<keyword evidence="5" id="KW-0472">Membrane</keyword>
<keyword evidence="3" id="KW-0813">Transport</keyword>
<accession>A0A917IVF7</accession>
<protein>
    <recommendedName>
        <fullName evidence="6">ABC transporter domain-containing protein</fullName>
    </recommendedName>
</protein>
<dbReference type="EMBL" id="BMDC01000003">
    <property type="protein sequence ID" value="GGH64832.1"/>
    <property type="molecule type" value="Genomic_DNA"/>
</dbReference>
<dbReference type="SUPFAM" id="SSF52540">
    <property type="entry name" value="P-loop containing nucleoside triphosphate hydrolases"/>
    <property type="match status" value="1"/>
</dbReference>
<evidence type="ECO:0000256" key="3">
    <source>
        <dbReference type="ARBA" id="ARBA00022448"/>
    </source>
</evidence>
<name>A0A917IVF7_9MICC</name>
<dbReference type="GO" id="GO:0016887">
    <property type="term" value="F:ATP hydrolysis activity"/>
    <property type="evidence" value="ECO:0007669"/>
    <property type="project" value="InterPro"/>
</dbReference>
<dbReference type="GO" id="GO:0016020">
    <property type="term" value="C:membrane"/>
    <property type="evidence" value="ECO:0007669"/>
    <property type="project" value="UniProtKB-SubCell"/>
</dbReference>
<dbReference type="InterPro" id="IPR017871">
    <property type="entry name" value="ABC_transporter-like_CS"/>
</dbReference>
<evidence type="ECO:0000256" key="4">
    <source>
        <dbReference type="ARBA" id="ARBA00022475"/>
    </source>
</evidence>
<proteinExistence type="inferred from homology"/>